<proteinExistence type="predicted"/>
<dbReference type="InterPro" id="IPR029063">
    <property type="entry name" value="SAM-dependent_MTases_sf"/>
</dbReference>
<dbReference type="GO" id="GO:0008168">
    <property type="term" value="F:methyltransferase activity"/>
    <property type="evidence" value="ECO:0007669"/>
    <property type="project" value="UniProtKB-KW"/>
</dbReference>
<evidence type="ECO:0000313" key="2">
    <source>
        <dbReference type="Proteomes" id="UP000464657"/>
    </source>
</evidence>
<dbReference type="CDD" id="cd02440">
    <property type="entry name" value="AdoMet_MTases"/>
    <property type="match status" value="1"/>
</dbReference>
<dbReference type="GO" id="GO:0032259">
    <property type="term" value="P:methylation"/>
    <property type="evidence" value="ECO:0007669"/>
    <property type="project" value="UniProtKB-KW"/>
</dbReference>
<dbReference type="Gene3D" id="3.40.50.150">
    <property type="entry name" value="Vaccinia Virus protein VP39"/>
    <property type="match status" value="1"/>
</dbReference>
<evidence type="ECO:0000313" key="1">
    <source>
        <dbReference type="EMBL" id="QHI35241.1"/>
    </source>
</evidence>
<dbReference type="OrthoDB" id="3896938at2"/>
<dbReference type="RefSeq" id="WP_160127996.1">
    <property type="nucleotide sequence ID" value="NZ_CP019288.1"/>
</dbReference>
<dbReference type="PANTHER" id="PTHR43861:SF6">
    <property type="entry name" value="METHYLTRANSFERASE TYPE 11"/>
    <property type="match status" value="1"/>
</dbReference>
<reference evidence="1 2" key="1">
    <citation type="journal article" date="2013" name="Int. J. Syst. Evol. Microbiol.">
        <title>Kordia antarctica sp. nov., isolated from Antarctic seawater.</title>
        <authorList>
            <person name="Baek K."/>
            <person name="Choi A."/>
            <person name="Kang I."/>
            <person name="Lee K."/>
            <person name="Cho J.C."/>
        </authorList>
    </citation>
    <scope>NUCLEOTIDE SEQUENCE [LARGE SCALE GENOMIC DNA]</scope>
    <source>
        <strain evidence="1 2">IMCC3317</strain>
    </source>
</reference>
<dbReference type="Pfam" id="PF13489">
    <property type="entry name" value="Methyltransf_23"/>
    <property type="match status" value="1"/>
</dbReference>
<accession>A0A7L4ZFM9</accession>
<dbReference type="Proteomes" id="UP000464657">
    <property type="component" value="Chromosome"/>
</dbReference>
<keyword evidence="1" id="KW-0489">Methyltransferase</keyword>
<dbReference type="KEGG" id="kan:IMCC3317_05870"/>
<gene>
    <name evidence="1" type="ORF">IMCC3317_05870</name>
</gene>
<dbReference type="EMBL" id="CP019288">
    <property type="protein sequence ID" value="QHI35241.1"/>
    <property type="molecule type" value="Genomic_DNA"/>
</dbReference>
<dbReference type="EC" id="2.1.1.-" evidence="1"/>
<sequence>MGILENTACILCTKTTLETVQQLKTEDISTLYKNRLHVEISEEFKDNETINYVKCTSCNLHFFTPICNGSANFYELLQEKQGFYYNANRYEFFFAKKHIKATDKVLEIGAGSGYFASLLNAENYVGLEYNDKAIEDAATRNVTLINQSIQDFSKTHKTAFDIACNFQVLEHVPNPNEFINASLATLKKGGLLIIGVPSANSILTNNKNHVLNFPPHHITRWYNDTCHNFANIFDVEIVAIHNEPVTEKLYKNLVSNKITDRVLNLFNPKEHILVNDKRALKIDGFVRKIVSKLGLSKNIAKKDQIFGESVILVLRKK</sequence>
<name>A0A7L4ZFM9_9FLAO</name>
<protein>
    <submittedName>
        <fullName evidence="1">Putative S-adenosylmethionine-dependent methyltransferase/MSMEI_2290</fullName>
        <ecNumber evidence="1">2.1.1.-</ecNumber>
    </submittedName>
</protein>
<dbReference type="AlphaFoldDB" id="A0A7L4ZFM9"/>
<dbReference type="SUPFAM" id="SSF53335">
    <property type="entry name" value="S-adenosyl-L-methionine-dependent methyltransferases"/>
    <property type="match status" value="1"/>
</dbReference>
<keyword evidence="1" id="KW-0808">Transferase</keyword>
<dbReference type="PANTHER" id="PTHR43861">
    <property type="entry name" value="TRANS-ACONITATE 2-METHYLTRANSFERASE-RELATED"/>
    <property type="match status" value="1"/>
</dbReference>
<organism evidence="1 2">
    <name type="scientific">Kordia antarctica</name>
    <dbReference type="NCBI Taxonomy" id="1218801"/>
    <lineage>
        <taxon>Bacteria</taxon>
        <taxon>Pseudomonadati</taxon>
        <taxon>Bacteroidota</taxon>
        <taxon>Flavobacteriia</taxon>
        <taxon>Flavobacteriales</taxon>
        <taxon>Flavobacteriaceae</taxon>
        <taxon>Kordia</taxon>
    </lineage>
</organism>
<keyword evidence="2" id="KW-1185">Reference proteome</keyword>